<name>A0A381QGU3_9ZZZZ</name>
<dbReference type="EMBL" id="UINC01001343">
    <property type="protein sequence ID" value="SUZ78180.1"/>
    <property type="molecule type" value="Genomic_DNA"/>
</dbReference>
<proteinExistence type="predicted"/>
<dbReference type="PANTHER" id="PTHR40940:SF2">
    <property type="entry name" value="BATD"/>
    <property type="match status" value="1"/>
</dbReference>
<sequence>MVNYLRLFLIYLFLLSHMYGGSVRATVDANSITINETFTFRIEAQETDKIPSVNISSLLDDFTIVSGPAQQTNYSWTNGKSTSTKSLSWTLSPNRAGRLVIPELIISTGGKKYKTNPIRINVQKSGAVASAKELFILTEIDKDELYMGEQVTVTYKLYTRVQLGLEKIDYPKSVGFWQEDLSIPQPPRFNRTSIKGVEYQVATLYKVALFPTKTGSLEISPMSITAQVKTKQKNNRRSIWDDPFFSSFNNRTVQKLIRTDVVKVNVNPYPEGQPADFTGAVGDFNIRTWVDTSEVRINEAVTLNVELRGTGNINMFSLPEINFPGDMDVFPPNSSFEKEKLWDQYTGTMLWEYILIPRGSGRYQLPRIQLSFLNPKDGSWNKAGAKSISLNVLPGEDDFISSTKGFTKEEISLLGSDIRYNTTSISNWVLRNEPTISIRSLSSHIIAAILFLLPIPITRFKGHRLNNARKRQSNKALKKALKNLTKSEEDPFMQVSRVLYIYLKDRFFLSSEHLDPLSVKRTLKGIIEADHLDALIKILKLCDAGRYGPDASEVQDTLLDDAKNILYKLDSNR</sequence>
<dbReference type="Pfam" id="PF13584">
    <property type="entry name" value="BatD"/>
    <property type="match status" value="3"/>
</dbReference>
<gene>
    <name evidence="1" type="ORF">METZ01_LOCUS31034</name>
</gene>
<reference evidence="1" key="1">
    <citation type="submission" date="2018-05" db="EMBL/GenBank/DDBJ databases">
        <authorList>
            <person name="Lanie J.A."/>
            <person name="Ng W.-L."/>
            <person name="Kazmierczak K.M."/>
            <person name="Andrzejewski T.M."/>
            <person name="Davidsen T.M."/>
            <person name="Wayne K.J."/>
            <person name="Tettelin H."/>
            <person name="Glass J.I."/>
            <person name="Rusch D."/>
            <person name="Podicherti R."/>
            <person name="Tsui H.-C.T."/>
            <person name="Winkler M.E."/>
        </authorList>
    </citation>
    <scope>NUCLEOTIDE SEQUENCE</scope>
</reference>
<dbReference type="PANTHER" id="PTHR40940">
    <property type="entry name" value="PROTEIN BATD-RELATED"/>
    <property type="match status" value="1"/>
</dbReference>
<evidence type="ECO:0008006" key="2">
    <source>
        <dbReference type="Google" id="ProtNLM"/>
    </source>
</evidence>
<dbReference type="InterPro" id="IPR025738">
    <property type="entry name" value="BatD"/>
</dbReference>
<accession>A0A381QGU3</accession>
<evidence type="ECO:0000313" key="1">
    <source>
        <dbReference type="EMBL" id="SUZ78180.1"/>
    </source>
</evidence>
<dbReference type="AlphaFoldDB" id="A0A381QGU3"/>
<organism evidence="1">
    <name type="scientific">marine metagenome</name>
    <dbReference type="NCBI Taxonomy" id="408172"/>
    <lineage>
        <taxon>unclassified sequences</taxon>
        <taxon>metagenomes</taxon>
        <taxon>ecological metagenomes</taxon>
    </lineage>
</organism>
<protein>
    <recommendedName>
        <fullName evidence="2">Protein BatD</fullName>
    </recommendedName>
</protein>